<organism evidence="5 6">
    <name type="scientific">Phenylobacterium haematophilum</name>
    <dbReference type="NCBI Taxonomy" id="98513"/>
    <lineage>
        <taxon>Bacteria</taxon>
        <taxon>Pseudomonadati</taxon>
        <taxon>Pseudomonadota</taxon>
        <taxon>Alphaproteobacteria</taxon>
        <taxon>Caulobacterales</taxon>
        <taxon>Caulobacteraceae</taxon>
        <taxon>Phenylobacterium</taxon>
    </lineage>
</organism>
<dbReference type="InterPro" id="IPR014030">
    <property type="entry name" value="Ketoacyl_synth_N"/>
</dbReference>
<evidence type="ECO:0000313" key="5">
    <source>
        <dbReference type="EMBL" id="MBB3892258.1"/>
    </source>
</evidence>
<keyword evidence="6" id="KW-1185">Reference proteome</keyword>
<keyword evidence="2 5" id="KW-0012">Acyltransferase</keyword>
<feature type="domain" description="Beta-ketoacyl-[acyl-carrier-protein] synthase III C-terminal" evidence="4">
    <location>
        <begin position="286"/>
        <end position="361"/>
    </location>
</feature>
<dbReference type="PANTHER" id="PTHR34069">
    <property type="entry name" value="3-OXOACYL-[ACYL-CARRIER-PROTEIN] SYNTHASE 3"/>
    <property type="match status" value="1"/>
</dbReference>
<dbReference type="InterPro" id="IPR013747">
    <property type="entry name" value="ACP_syn_III_C"/>
</dbReference>
<accession>A0A840A1I3</accession>
<dbReference type="GO" id="GO:0033818">
    <property type="term" value="F:beta-ketoacyl-acyl-carrier-protein synthase III activity"/>
    <property type="evidence" value="ECO:0007669"/>
    <property type="project" value="UniProtKB-EC"/>
</dbReference>
<evidence type="ECO:0000259" key="3">
    <source>
        <dbReference type="Pfam" id="PF00109"/>
    </source>
</evidence>
<dbReference type="GO" id="GO:0044550">
    <property type="term" value="P:secondary metabolite biosynthetic process"/>
    <property type="evidence" value="ECO:0007669"/>
    <property type="project" value="TreeGrafter"/>
</dbReference>
<feature type="domain" description="Beta-ketoacyl synthase-like N-terminal" evidence="3">
    <location>
        <begin position="124"/>
        <end position="202"/>
    </location>
</feature>
<sequence length="379" mass="40672">MTELSDVYITGTGAFLPGAPVPIDRMEDHLGRIGGRGSLLGRRALRWNGVETRHYALDDQGRATHSNAGMCAQAIQAALEDAGLGPEDLQFLAAATTQGDYLVPGHAANVHGELGAGPLEIASFQSVCGSSLMAAKAAWLSVRAGEHRVAAAGASEFSSRWFRPSFYEGTALVDEKGRLRAEADYLRFTLSDGAGAVVMEPAPRPNGLSLRVKFIDLVSLADRFDPCMWAGASVERRTDPLATWSFAGPAAAHAQGAVALLQDFELLKRVIRAWVGVYLAKVDEGRIAPGEVDHLLCHYSARSLREEIVSLLEATAGMIPEARWFSNLPRVGNIGSASIWVMLDEFLRSDRLKAGEQVLCVVPESGRAFVGFMLLEAVG</sequence>
<comment type="caution">
    <text evidence="5">The sequence shown here is derived from an EMBL/GenBank/DDBJ whole genome shotgun (WGS) entry which is preliminary data.</text>
</comment>
<dbReference type="PANTHER" id="PTHR34069:SF3">
    <property type="entry name" value="ACYL-COA:ACYL-COA ALKYLTRANSFERASE"/>
    <property type="match status" value="1"/>
</dbReference>
<proteinExistence type="predicted"/>
<dbReference type="Pfam" id="PF00109">
    <property type="entry name" value="ketoacyl-synt"/>
    <property type="match status" value="1"/>
</dbReference>
<dbReference type="SUPFAM" id="SSF53901">
    <property type="entry name" value="Thiolase-like"/>
    <property type="match status" value="2"/>
</dbReference>
<dbReference type="RefSeq" id="WP_183774195.1">
    <property type="nucleotide sequence ID" value="NZ_JACIDK010000004.1"/>
</dbReference>
<reference evidence="5 6" key="1">
    <citation type="submission" date="2020-08" db="EMBL/GenBank/DDBJ databases">
        <title>Genomic Encyclopedia of Type Strains, Phase IV (KMG-IV): sequencing the most valuable type-strain genomes for metagenomic binning, comparative biology and taxonomic classification.</title>
        <authorList>
            <person name="Goeker M."/>
        </authorList>
    </citation>
    <scope>NUCLEOTIDE SEQUENCE [LARGE SCALE GENOMIC DNA]</scope>
    <source>
        <strain evidence="5 6">DSM 21793</strain>
    </source>
</reference>
<dbReference type="EC" id="2.3.1.180" evidence="5"/>
<dbReference type="AlphaFoldDB" id="A0A840A1I3"/>
<keyword evidence="1 5" id="KW-0808">Transferase</keyword>
<dbReference type="EMBL" id="JACIDK010000004">
    <property type="protein sequence ID" value="MBB3892258.1"/>
    <property type="molecule type" value="Genomic_DNA"/>
</dbReference>
<name>A0A840A1I3_9CAUL</name>
<dbReference type="CDD" id="cd00827">
    <property type="entry name" value="init_cond_enzymes"/>
    <property type="match status" value="1"/>
</dbReference>
<evidence type="ECO:0000313" key="6">
    <source>
        <dbReference type="Proteomes" id="UP000530564"/>
    </source>
</evidence>
<protein>
    <submittedName>
        <fullName evidence="5">3-oxoacyl-[acyl-carrier-protein] synthase-3</fullName>
        <ecNumber evidence="5">2.3.1.180</ecNumber>
    </submittedName>
</protein>
<dbReference type="InterPro" id="IPR016039">
    <property type="entry name" value="Thiolase-like"/>
</dbReference>
<evidence type="ECO:0000256" key="1">
    <source>
        <dbReference type="ARBA" id="ARBA00022679"/>
    </source>
</evidence>
<dbReference type="Gene3D" id="3.40.47.10">
    <property type="match status" value="2"/>
</dbReference>
<dbReference type="Proteomes" id="UP000530564">
    <property type="component" value="Unassembled WGS sequence"/>
</dbReference>
<gene>
    <name evidence="5" type="ORF">GGQ61_002991</name>
</gene>
<evidence type="ECO:0000259" key="4">
    <source>
        <dbReference type="Pfam" id="PF08541"/>
    </source>
</evidence>
<dbReference type="Pfam" id="PF08541">
    <property type="entry name" value="ACP_syn_III_C"/>
    <property type="match status" value="1"/>
</dbReference>
<evidence type="ECO:0000256" key="2">
    <source>
        <dbReference type="ARBA" id="ARBA00023315"/>
    </source>
</evidence>